<gene>
    <name evidence="9" type="ORF">C3K47_08420</name>
</gene>
<proteinExistence type="inferred from homology"/>
<feature type="transmembrane region" description="Helical" evidence="7">
    <location>
        <begin position="443"/>
        <end position="463"/>
    </location>
</feature>
<dbReference type="InterPro" id="IPR001750">
    <property type="entry name" value="ND/Mrp_TM"/>
</dbReference>
<dbReference type="GO" id="GO:0048039">
    <property type="term" value="F:ubiquinone binding"/>
    <property type="evidence" value="ECO:0007669"/>
    <property type="project" value="TreeGrafter"/>
</dbReference>
<organism evidence="9 10">
    <name type="scientific">Solitalea longa</name>
    <dbReference type="NCBI Taxonomy" id="2079460"/>
    <lineage>
        <taxon>Bacteria</taxon>
        <taxon>Pseudomonadati</taxon>
        <taxon>Bacteroidota</taxon>
        <taxon>Sphingobacteriia</taxon>
        <taxon>Sphingobacteriales</taxon>
        <taxon>Sphingobacteriaceae</taxon>
        <taxon>Solitalea</taxon>
    </lineage>
</organism>
<dbReference type="GO" id="GO:0015990">
    <property type="term" value="P:electron transport coupled proton transport"/>
    <property type="evidence" value="ECO:0007669"/>
    <property type="project" value="TreeGrafter"/>
</dbReference>
<feature type="transmembrane region" description="Helical" evidence="7">
    <location>
        <begin position="207"/>
        <end position="227"/>
    </location>
</feature>
<keyword evidence="10" id="KW-1185">Reference proteome</keyword>
<dbReference type="OrthoDB" id="9811718at2"/>
<protein>
    <submittedName>
        <fullName evidence="9">NADH-quinone oxidoreductase subunit M</fullName>
    </submittedName>
</protein>
<feature type="domain" description="NADH:quinone oxidoreductase/Mrp antiporter transmembrane" evidence="8">
    <location>
        <begin position="128"/>
        <end position="413"/>
    </location>
</feature>
<feature type="transmembrane region" description="Helical" evidence="7">
    <location>
        <begin position="299"/>
        <end position="320"/>
    </location>
</feature>
<evidence type="ECO:0000256" key="2">
    <source>
        <dbReference type="ARBA" id="ARBA00009025"/>
    </source>
</evidence>
<reference evidence="9 10" key="1">
    <citation type="submission" date="2018-01" db="EMBL/GenBank/DDBJ databases">
        <authorList>
            <person name="Gaut B.S."/>
            <person name="Morton B.R."/>
            <person name="Clegg M.T."/>
            <person name="Duvall M.R."/>
        </authorList>
    </citation>
    <scope>NUCLEOTIDE SEQUENCE [LARGE SCALE GENOMIC DNA]</scope>
    <source>
        <strain evidence="9 10">HR-AV</strain>
    </source>
</reference>
<evidence type="ECO:0000256" key="5">
    <source>
        <dbReference type="ARBA" id="ARBA00023136"/>
    </source>
</evidence>
<sequence>MINYITVLLVLFPLLGSVIVAFIRGEQAKNIALGFSLIELAMAILAWTKFDYANPDSQFIYNQPWIESLGIHFKVGMDGISFLLVLLTTVLVPLIILSSFRKEFRKPHALYALILFMQTGLVGVFTSLDAFLFYVAWEAALIPIYFISAIWGGEDRIRVTFKFFVYTMFGSLFMLIGIIYLFIQTPGHSFDINQFYQVALDKGTQSWLFWCFFLAFAIKMPIFPFHTWQPDTYTSAPTVGTMLLSGIMLKMGIYGVMRWLLPVLPLGLMQWGQTALILSIIGVVYASIIAFTQKDIKRLIAYSSIAHVGLISAGIFALNVQGMQGAMIQMISHGINVVGLFFVVEIIFDRTKARESYLLGGIASKAPVLAATFLIILLGAVALPLTNGFVGEFLLLNSIYEYGVWYAIVAGLTIIFGAVYMLRMYGNVMFGKEGTASANFTDVIGAEKLVLYAICAMVIFFGFKPQYLLHISEASVNNLLEIIKLKMQ</sequence>
<dbReference type="AlphaFoldDB" id="A0A2S5A433"/>
<dbReference type="NCBIfam" id="TIGR01972">
    <property type="entry name" value="NDH_I_M"/>
    <property type="match status" value="1"/>
</dbReference>
<comment type="caution">
    <text evidence="9">The sequence shown here is derived from an EMBL/GenBank/DDBJ whole genome shotgun (WGS) entry which is preliminary data.</text>
</comment>
<feature type="transmembrane region" description="Helical" evidence="7">
    <location>
        <begin position="273"/>
        <end position="292"/>
    </location>
</feature>
<feature type="transmembrane region" description="Helical" evidence="7">
    <location>
        <begin position="326"/>
        <end position="348"/>
    </location>
</feature>
<keyword evidence="4 7" id="KW-1133">Transmembrane helix</keyword>
<comment type="subcellular location">
    <subcellularLocation>
        <location evidence="1">Endomembrane system</location>
        <topology evidence="1">Multi-pass membrane protein</topology>
    </subcellularLocation>
    <subcellularLocation>
        <location evidence="6">Membrane</location>
        <topology evidence="6">Multi-pass membrane protein</topology>
    </subcellularLocation>
</comment>
<feature type="transmembrane region" description="Helical" evidence="7">
    <location>
        <begin position="131"/>
        <end position="151"/>
    </location>
</feature>
<accession>A0A2S5A433</accession>
<dbReference type="GO" id="GO:0016020">
    <property type="term" value="C:membrane"/>
    <property type="evidence" value="ECO:0007669"/>
    <property type="project" value="UniProtKB-SubCell"/>
</dbReference>
<evidence type="ECO:0000256" key="7">
    <source>
        <dbReference type="SAM" id="Phobius"/>
    </source>
</evidence>
<feature type="transmembrane region" description="Helical" evidence="7">
    <location>
        <begin position="402"/>
        <end position="422"/>
    </location>
</feature>
<evidence type="ECO:0000313" key="10">
    <source>
        <dbReference type="Proteomes" id="UP000236893"/>
    </source>
</evidence>
<dbReference type="GO" id="GO:0012505">
    <property type="term" value="C:endomembrane system"/>
    <property type="evidence" value="ECO:0007669"/>
    <property type="project" value="UniProtKB-SubCell"/>
</dbReference>
<feature type="transmembrane region" description="Helical" evidence="7">
    <location>
        <begin position="79"/>
        <end position="97"/>
    </location>
</feature>
<dbReference type="GO" id="GO:0003954">
    <property type="term" value="F:NADH dehydrogenase activity"/>
    <property type="evidence" value="ECO:0007669"/>
    <property type="project" value="TreeGrafter"/>
</dbReference>
<feature type="transmembrane region" description="Helical" evidence="7">
    <location>
        <begin position="6"/>
        <end position="23"/>
    </location>
</feature>
<feature type="transmembrane region" description="Helical" evidence="7">
    <location>
        <begin position="109"/>
        <end position="125"/>
    </location>
</feature>
<dbReference type="PANTHER" id="PTHR43507">
    <property type="entry name" value="NADH-UBIQUINONE OXIDOREDUCTASE CHAIN 4"/>
    <property type="match status" value="1"/>
</dbReference>
<dbReference type="Proteomes" id="UP000236893">
    <property type="component" value="Unassembled WGS sequence"/>
</dbReference>
<feature type="transmembrane region" description="Helical" evidence="7">
    <location>
        <begin position="239"/>
        <end position="261"/>
    </location>
</feature>
<feature type="transmembrane region" description="Helical" evidence="7">
    <location>
        <begin position="163"/>
        <end position="183"/>
    </location>
</feature>
<evidence type="ECO:0000256" key="1">
    <source>
        <dbReference type="ARBA" id="ARBA00004127"/>
    </source>
</evidence>
<evidence type="ECO:0000256" key="3">
    <source>
        <dbReference type="ARBA" id="ARBA00022692"/>
    </source>
</evidence>
<dbReference type="InterPro" id="IPR010227">
    <property type="entry name" value="NADH_Q_OxRdtase_chainM/4"/>
</dbReference>
<dbReference type="EMBL" id="PQVF01000005">
    <property type="protein sequence ID" value="POY37072.1"/>
    <property type="molecule type" value="Genomic_DNA"/>
</dbReference>
<evidence type="ECO:0000313" key="9">
    <source>
        <dbReference type="EMBL" id="POY37072.1"/>
    </source>
</evidence>
<evidence type="ECO:0000259" key="8">
    <source>
        <dbReference type="Pfam" id="PF00361"/>
    </source>
</evidence>
<dbReference type="Pfam" id="PF00361">
    <property type="entry name" value="Proton_antipo_M"/>
    <property type="match status" value="1"/>
</dbReference>
<evidence type="ECO:0000256" key="6">
    <source>
        <dbReference type="RuleBase" id="RU000320"/>
    </source>
</evidence>
<dbReference type="GO" id="GO:0008137">
    <property type="term" value="F:NADH dehydrogenase (ubiquinone) activity"/>
    <property type="evidence" value="ECO:0007669"/>
    <property type="project" value="InterPro"/>
</dbReference>
<dbReference type="GO" id="GO:0042773">
    <property type="term" value="P:ATP synthesis coupled electron transport"/>
    <property type="evidence" value="ECO:0007669"/>
    <property type="project" value="InterPro"/>
</dbReference>
<dbReference type="InterPro" id="IPR003918">
    <property type="entry name" value="NADH_UbQ_OxRdtase"/>
</dbReference>
<keyword evidence="5 7" id="KW-0472">Membrane</keyword>
<dbReference type="RefSeq" id="WP_103788682.1">
    <property type="nucleotide sequence ID" value="NZ_PQVF01000005.1"/>
</dbReference>
<evidence type="ECO:0000256" key="4">
    <source>
        <dbReference type="ARBA" id="ARBA00022989"/>
    </source>
</evidence>
<name>A0A2S5A433_9SPHI</name>
<feature type="transmembrane region" description="Helical" evidence="7">
    <location>
        <begin position="30"/>
        <end position="48"/>
    </location>
</feature>
<dbReference type="PRINTS" id="PR01437">
    <property type="entry name" value="NUOXDRDTASE4"/>
</dbReference>
<keyword evidence="3 6" id="KW-0812">Transmembrane</keyword>
<feature type="transmembrane region" description="Helical" evidence="7">
    <location>
        <begin position="368"/>
        <end position="390"/>
    </location>
</feature>
<dbReference type="PANTHER" id="PTHR43507:SF1">
    <property type="entry name" value="NADH-UBIQUINONE OXIDOREDUCTASE CHAIN 4"/>
    <property type="match status" value="1"/>
</dbReference>
<comment type="similarity">
    <text evidence="2">Belongs to the complex I subunit 4 family.</text>
</comment>